<dbReference type="RefSeq" id="WP_381200357.1">
    <property type="nucleotide sequence ID" value="NZ_JBHSFE010000022.1"/>
</dbReference>
<reference evidence="2" key="1">
    <citation type="journal article" date="2019" name="Int. J. Syst. Evol. Microbiol.">
        <title>The Global Catalogue of Microorganisms (GCM) 10K type strain sequencing project: providing services to taxonomists for standard genome sequencing and annotation.</title>
        <authorList>
            <consortium name="The Broad Institute Genomics Platform"/>
            <consortium name="The Broad Institute Genome Sequencing Center for Infectious Disease"/>
            <person name="Wu L."/>
            <person name="Ma J."/>
        </authorList>
    </citation>
    <scope>NUCLEOTIDE SEQUENCE [LARGE SCALE GENOMIC DNA]</scope>
    <source>
        <strain evidence="2">CGMCC 4.7139</strain>
    </source>
</reference>
<gene>
    <name evidence="1" type="ORF">ACFO9E_26665</name>
</gene>
<name>A0ABV9GDX6_9ACTN</name>
<protein>
    <submittedName>
        <fullName evidence="1">Uncharacterized protein</fullName>
    </submittedName>
</protein>
<dbReference type="Proteomes" id="UP001595993">
    <property type="component" value="Unassembled WGS sequence"/>
</dbReference>
<sequence length="163" mass="18177">MHRQALAIYLNDHLAGATSGVELSRRIARAHRSSARAGEMQRLAEDIAQDRQALLEVMDSLEIPPRRYKIYAGWTAEKVARLKPNGRVVRRSGLSSLIELETLRLGIQGKHHLWRALTHVPRESNRLDTSRLQDLMDRATNQMATVDSLHDAAARAVLSGGNG</sequence>
<comment type="caution">
    <text evidence="1">The sequence shown here is derived from an EMBL/GenBank/DDBJ whole genome shotgun (WGS) entry which is preliminary data.</text>
</comment>
<dbReference type="EMBL" id="JBHSFE010000022">
    <property type="protein sequence ID" value="MFC4611350.1"/>
    <property type="molecule type" value="Genomic_DNA"/>
</dbReference>
<evidence type="ECO:0000313" key="1">
    <source>
        <dbReference type="EMBL" id="MFC4611350.1"/>
    </source>
</evidence>
<organism evidence="1 2">
    <name type="scientific">Streptomyces maoxianensis</name>
    <dbReference type="NCBI Taxonomy" id="1459942"/>
    <lineage>
        <taxon>Bacteria</taxon>
        <taxon>Bacillati</taxon>
        <taxon>Actinomycetota</taxon>
        <taxon>Actinomycetes</taxon>
        <taxon>Kitasatosporales</taxon>
        <taxon>Streptomycetaceae</taxon>
        <taxon>Streptomyces</taxon>
    </lineage>
</organism>
<evidence type="ECO:0000313" key="2">
    <source>
        <dbReference type="Proteomes" id="UP001595993"/>
    </source>
</evidence>
<keyword evidence="2" id="KW-1185">Reference proteome</keyword>
<proteinExistence type="predicted"/>
<accession>A0ABV9GDX6</accession>